<accession>A0A8J7MCZ7</accession>
<dbReference type="EMBL" id="JAENIM010000021">
    <property type="protein sequence ID" value="MBK1790252.1"/>
    <property type="molecule type" value="Genomic_DNA"/>
</dbReference>
<dbReference type="Proteomes" id="UP000624703">
    <property type="component" value="Unassembled WGS sequence"/>
</dbReference>
<organism evidence="1 2">
    <name type="scientific">Persicirhabdus sediminis</name>
    <dbReference type="NCBI Taxonomy" id="454144"/>
    <lineage>
        <taxon>Bacteria</taxon>
        <taxon>Pseudomonadati</taxon>
        <taxon>Verrucomicrobiota</taxon>
        <taxon>Verrucomicrobiia</taxon>
        <taxon>Verrucomicrobiales</taxon>
        <taxon>Verrucomicrobiaceae</taxon>
        <taxon>Persicirhabdus</taxon>
    </lineage>
</organism>
<sequence length="183" mass="20623">MIPWYQLGDLLASILGKFTLNHNRALTSLDMTRLFSLIAIHLFLGSAPLHAEDIDMSEVFADREQATAIISSFIESARTQDFGIASSGRNSRTLIKYADHLDFSKLGIPQLKYLTLKSLPDTSAYPHKDLVLTIHNISRDKNTWSIKATYFTFQQNSISSPNANFTIRKEDGKFSSKLDFAFD</sequence>
<evidence type="ECO:0000313" key="2">
    <source>
        <dbReference type="Proteomes" id="UP000624703"/>
    </source>
</evidence>
<keyword evidence="2" id="KW-1185">Reference proteome</keyword>
<dbReference type="AlphaFoldDB" id="A0A8J7MCZ7"/>
<evidence type="ECO:0000313" key="1">
    <source>
        <dbReference type="EMBL" id="MBK1790252.1"/>
    </source>
</evidence>
<comment type="caution">
    <text evidence="1">The sequence shown here is derived from an EMBL/GenBank/DDBJ whole genome shotgun (WGS) entry which is preliminary data.</text>
</comment>
<protein>
    <submittedName>
        <fullName evidence="1">Uncharacterized protein</fullName>
    </submittedName>
</protein>
<gene>
    <name evidence="1" type="ORF">JIN82_03670</name>
</gene>
<name>A0A8J7MCZ7_9BACT</name>
<reference evidence="1" key="1">
    <citation type="submission" date="2021-01" db="EMBL/GenBank/DDBJ databases">
        <title>Modified the classification status of verrucomicrobia.</title>
        <authorList>
            <person name="Feng X."/>
        </authorList>
    </citation>
    <scope>NUCLEOTIDE SEQUENCE</scope>
    <source>
        <strain evidence="1">_KCTC 22039</strain>
    </source>
</reference>
<proteinExistence type="predicted"/>